<keyword evidence="1" id="KW-1185">Reference proteome</keyword>
<evidence type="ECO:0000313" key="1">
    <source>
        <dbReference type="Proteomes" id="UP000790787"/>
    </source>
</evidence>
<dbReference type="RefSeq" id="XP_075098915.1">
    <property type="nucleotide sequence ID" value="XM_075242814.1"/>
</dbReference>
<reference evidence="2" key="2">
    <citation type="submission" date="2025-08" db="UniProtKB">
        <authorList>
            <consortium name="RefSeq"/>
        </authorList>
    </citation>
    <scope>IDENTIFICATION</scope>
    <source>
        <tissue evidence="2">Leaf</tissue>
    </source>
</reference>
<dbReference type="Proteomes" id="UP000790787">
    <property type="component" value="Chromosome 22"/>
</dbReference>
<protein>
    <submittedName>
        <fullName evidence="2">Uncharacterized protein LOC142175814</fullName>
    </submittedName>
</protein>
<sequence>MRILQHIPKIITEEDNDFLITAPTQEEVKEVVFSMDPNSTSGSDGFNRFFFQKFWDIIKDDITDKVKELINGEQMPKFFTRKIASLNLVMEQLNEYEKGCPIYAGRKRVHYFTDIDTKIVRKITSDGCSKGNPGLNAGGGIIQNHNDELLAAYAVRFGIITNNMAESLALKDGLDWCIEKGYKNIIVEMTLCCWLTGCLEKLKFHGS</sequence>
<accession>A0AC58TNV4</accession>
<organism evidence="1 2">
    <name type="scientific">Nicotiana tabacum</name>
    <name type="common">Common tobacco</name>
    <dbReference type="NCBI Taxonomy" id="4097"/>
    <lineage>
        <taxon>Eukaryota</taxon>
        <taxon>Viridiplantae</taxon>
        <taxon>Streptophyta</taxon>
        <taxon>Embryophyta</taxon>
        <taxon>Tracheophyta</taxon>
        <taxon>Spermatophyta</taxon>
        <taxon>Magnoliopsida</taxon>
        <taxon>eudicotyledons</taxon>
        <taxon>Gunneridae</taxon>
        <taxon>Pentapetalae</taxon>
        <taxon>asterids</taxon>
        <taxon>lamiids</taxon>
        <taxon>Solanales</taxon>
        <taxon>Solanaceae</taxon>
        <taxon>Nicotianoideae</taxon>
        <taxon>Nicotianeae</taxon>
        <taxon>Nicotiana</taxon>
    </lineage>
</organism>
<proteinExistence type="predicted"/>
<name>A0AC58TNV4_TOBAC</name>
<reference evidence="1" key="1">
    <citation type="journal article" date="2014" name="Nat. Commun.">
        <title>The tobacco genome sequence and its comparison with those of tomato and potato.</title>
        <authorList>
            <person name="Sierro N."/>
            <person name="Battey J.N."/>
            <person name="Ouadi S."/>
            <person name="Bakaher N."/>
            <person name="Bovet L."/>
            <person name="Willig A."/>
            <person name="Goepfert S."/>
            <person name="Peitsch M.C."/>
            <person name="Ivanov N.V."/>
        </authorList>
    </citation>
    <scope>NUCLEOTIDE SEQUENCE [LARGE SCALE GENOMIC DNA]</scope>
</reference>
<gene>
    <name evidence="2" type="primary">LOC142175814</name>
</gene>
<evidence type="ECO:0000313" key="2">
    <source>
        <dbReference type="RefSeq" id="XP_075098915.1"/>
    </source>
</evidence>